<dbReference type="InterPro" id="IPR051064">
    <property type="entry name" value="SEC14/CRAL-TRIO_domain"/>
</dbReference>
<dbReference type="InterPro" id="IPR036598">
    <property type="entry name" value="GOLD_dom_sf"/>
</dbReference>
<protein>
    <recommendedName>
        <fullName evidence="5">SEC14-like protein 2</fullName>
    </recommendedName>
</protein>
<dbReference type="InterPro" id="IPR036273">
    <property type="entry name" value="CRAL/TRIO_N_dom_sf"/>
</dbReference>
<dbReference type="Gene3D" id="2.60.120.680">
    <property type="entry name" value="GOLD domain"/>
    <property type="match status" value="1"/>
</dbReference>
<evidence type="ECO:0000259" key="2">
    <source>
        <dbReference type="PROSITE" id="PS50866"/>
    </source>
</evidence>
<dbReference type="InterPro" id="IPR009038">
    <property type="entry name" value="GOLD_dom"/>
</dbReference>
<dbReference type="PROSITE" id="PS50191">
    <property type="entry name" value="CRAL_TRIO"/>
    <property type="match status" value="1"/>
</dbReference>
<dbReference type="Gene3D" id="3.40.525.10">
    <property type="entry name" value="CRAL-TRIO lipid binding domain"/>
    <property type="match status" value="1"/>
</dbReference>
<organism evidence="3 4">
    <name type="scientific">Orchesella dallaii</name>
    <dbReference type="NCBI Taxonomy" id="48710"/>
    <lineage>
        <taxon>Eukaryota</taxon>
        <taxon>Metazoa</taxon>
        <taxon>Ecdysozoa</taxon>
        <taxon>Arthropoda</taxon>
        <taxon>Hexapoda</taxon>
        <taxon>Collembola</taxon>
        <taxon>Entomobryomorpha</taxon>
        <taxon>Entomobryoidea</taxon>
        <taxon>Orchesellidae</taxon>
        <taxon>Orchesellinae</taxon>
        <taxon>Orchesella</taxon>
    </lineage>
</organism>
<keyword evidence="4" id="KW-1185">Reference proteome</keyword>
<dbReference type="Pfam" id="PF00650">
    <property type="entry name" value="CRAL_TRIO"/>
    <property type="match status" value="1"/>
</dbReference>
<evidence type="ECO:0000313" key="3">
    <source>
        <dbReference type="EMBL" id="CAL8125549.1"/>
    </source>
</evidence>
<accession>A0ABP1REF2</accession>
<dbReference type="CDD" id="cd00170">
    <property type="entry name" value="SEC14"/>
    <property type="match status" value="1"/>
</dbReference>
<reference evidence="3 4" key="1">
    <citation type="submission" date="2024-08" db="EMBL/GenBank/DDBJ databases">
        <authorList>
            <person name="Cucini C."/>
            <person name="Frati F."/>
        </authorList>
    </citation>
    <scope>NUCLEOTIDE SEQUENCE [LARGE SCALE GENOMIC DNA]</scope>
</reference>
<dbReference type="EMBL" id="CAXLJM020000069">
    <property type="protein sequence ID" value="CAL8125549.1"/>
    <property type="molecule type" value="Genomic_DNA"/>
</dbReference>
<sequence>MPEAPVWTEKEEWALSQFKERLSDLELENKNMMEDRWLINWLRARDLKLDDAETMFRKHLDWRQEFKIDTILQPGFNNIPEDALNVLPADIVGVNKEGSPILVVFSGALELKKNLQKYGKKTCLDVLHFFLEAAVEEIRTKSTDPNVFRKGDYVLDMEGLRFKECFSSDVLDVIITILKEVEANYPEMLNKAYLLNAPSIFPVLWNMLKPFLSQKTIDKIHICNSNLQKFRTVLLDQIPENQLPRRWGGTGYSGRLPQLNRSFSTSACTTEFEQKCEEKNISAGDTFELTFEVEAPQALLSWSFKTKNYDIGFTVLHRPFSGGDLEETEIIEYKRVNAQKLVQNGSFICEASGQYILRFDNTYSRLRSKEIMYLVEIAQLTTNGNYVIEVFSQIMSKLQMM</sequence>
<dbReference type="SUPFAM" id="SSF101576">
    <property type="entry name" value="Supernatant protein factor (SPF), C-terminal domain"/>
    <property type="match status" value="1"/>
</dbReference>
<dbReference type="PRINTS" id="PR00180">
    <property type="entry name" value="CRETINALDHBP"/>
</dbReference>
<dbReference type="Proteomes" id="UP001642540">
    <property type="component" value="Unassembled WGS sequence"/>
</dbReference>
<evidence type="ECO:0000259" key="1">
    <source>
        <dbReference type="PROSITE" id="PS50191"/>
    </source>
</evidence>
<name>A0ABP1REF2_9HEXA</name>
<dbReference type="SUPFAM" id="SSF46938">
    <property type="entry name" value="CRAL/TRIO N-terminal domain"/>
    <property type="match status" value="1"/>
</dbReference>
<dbReference type="PANTHER" id="PTHR23324">
    <property type="entry name" value="SEC14 RELATED PROTEIN"/>
    <property type="match status" value="1"/>
</dbReference>
<gene>
    <name evidence="3" type="ORF">ODALV1_LOCUS21013</name>
</gene>
<dbReference type="SMART" id="SM00516">
    <property type="entry name" value="SEC14"/>
    <property type="match status" value="1"/>
</dbReference>
<comment type="caution">
    <text evidence="3">The sequence shown here is derived from an EMBL/GenBank/DDBJ whole genome shotgun (WGS) entry which is preliminary data.</text>
</comment>
<dbReference type="InterPro" id="IPR001251">
    <property type="entry name" value="CRAL-TRIO_dom"/>
</dbReference>
<feature type="domain" description="CRAL-TRIO" evidence="1">
    <location>
        <begin position="79"/>
        <end position="255"/>
    </location>
</feature>
<evidence type="ECO:0000313" key="4">
    <source>
        <dbReference type="Proteomes" id="UP001642540"/>
    </source>
</evidence>
<dbReference type="InterPro" id="IPR036865">
    <property type="entry name" value="CRAL-TRIO_dom_sf"/>
</dbReference>
<dbReference type="PROSITE" id="PS50866">
    <property type="entry name" value="GOLD"/>
    <property type="match status" value="1"/>
</dbReference>
<evidence type="ECO:0008006" key="5">
    <source>
        <dbReference type="Google" id="ProtNLM"/>
    </source>
</evidence>
<feature type="domain" description="GOLD" evidence="2">
    <location>
        <begin position="274"/>
        <end position="377"/>
    </location>
</feature>
<dbReference type="SUPFAM" id="SSF52087">
    <property type="entry name" value="CRAL/TRIO domain"/>
    <property type="match status" value="1"/>
</dbReference>
<proteinExistence type="predicted"/>
<dbReference type="PANTHER" id="PTHR23324:SF83">
    <property type="entry name" value="SEC14-LIKE PROTEIN 2"/>
    <property type="match status" value="1"/>
</dbReference>